<keyword evidence="11 14" id="KW-1133">Transmembrane helix</keyword>
<evidence type="ECO:0000256" key="12">
    <source>
        <dbReference type="ARBA" id="ARBA00023065"/>
    </source>
</evidence>
<feature type="transmembrane region" description="Helical" evidence="14">
    <location>
        <begin position="934"/>
        <end position="953"/>
    </location>
</feature>
<evidence type="ECO:0000313" key="16">
    <source>
        <dbReference type="EMBL" id="KJE91439.1"/>
    </source>
</evidence>
<keyword evidence="10" id="KW-1278">Translocase</keyword>
<dbReference type="SFLD" id="SFLDS00003">
    <property type="entry name" value="Haloacid_Dehalogenase"/>
    <property type="match status" value="1"/>
</dbReference>
<keyword evidence="9" id="KW-0067">ATP-binding</keyword>
<evidence type="ECO:0000256" key="14">
    <source>
        <dbReference type="SAM" id="Phobius"/>
    </source>
</evidence>
<dbReference type="GO" id="GO:0005388">
    <property type="term" value="F:P-type calcium transporter activity"/>
    <property type="evidence" value="ECO:0007669"/>
    <property type="project" value="UniProtKB-EC"/>
</dbReference>
<dbReference type="GO" id="GO:0012505">
    <property type="term" value="C:endomembrane system"/>
    <property type="evidence" value="ECO:0007669"/>
    <property type="project" value="UniProtKB-SubCell"/>
</dbReference>
<dbReference type="InterPro" id="IPR044492">
    <property type="entry name" value="P_typ_ATPase_HD_dom"/>
</dbReference>
<dbReference type="SFLD" id="SFLDF00027">
    <property type="entry name" value="p-type_atpase"/>
    <property type="match status" value="1"/>
</dbReference>
<dbReference type="SFLD" id="SFLDG00002">
    <property type="entry name" value="C1.7:_P-type_atpase_like"/>
    <property type="match status" value="1"/>
</dbReference>
<evidence type="ECO:0000256" key="7">
    <source>
        <dbReference type="ARBA" id="ARBA00022741"/>
    </source>
</evidence>
<dbReference type="InterPro" id="IPR001757">
    <property type="entry name" value="P_typ_ATPase"/>
</dbReference>
<dbReference type="OrthoDB" id="3352408at2759"/>
<keyword evidence="3" id="KW-0813">Transport</keyword>
<proteinExistence type="predicted"/>
<gene>
    <name evidence="16" type="ORF">CAOG_002573</name>
</gene>
<evidence type="ECO:0000256" key="4">
    <source>
        <dbReference type="ARBA" id="ARBA00022553"/>
    </source>
</evidence>
<dbReference type="SUPFAM" id="SSF81660">
    <property type="entry name" value="Metal cation-transporting ATPase, ATP-binding domain N"/>
    <property type="match status" value="1"/>
</dbReference>
<keyword evidence="5" id="KW-0109">Calcium transport</keyword>
<dbReference type="InterPro" id="IPR018303">
    <property type="entry name" value="ATPase_P-typ_P_site"/>
</dbReference>
<keyword evidence="17" id="KW-1185">Reference proteome</keyword>
<dbReference type="Gene3D" id="3.40.50.1000">
    <property type="entry name" value="HAD superfamily/HAD-like"/>
    <property type="match status" value="1"/>
</dbReference>
<evidence type="ECO:0000256" key="11">
    <source>
        <dbReference type="ARBA" id="ARBA00022989"/>
    </source>
</evidence>
<dbReference type="InterPro" id="IPR006068">
    <property type="entry name" value="ATPase_P-typ_cation-transptr_C"/>
</dbReference>
<keyword evidence="4" id="KW-0597">Phosphoprotein</keyword>
<dbReference type="eggNOG" id="KOG0202">
    <property type="taxonomic scope" value="Eukaryota"/>
</dbReference>
<feature type="transmembrane region" description="Helical" evidence="14">
    <location>
        <begin position="763"/>
        <end position="783"/>
    </location>
</feature>
<feature type="transmembrane region" description="Helical" evidence="14">
    <location>
        <begin position="122"/>
        <end position="139"/>
    </location>
</feature>
<evidence type="ECO:0000256" key="5">
    <source>
        <dbReference type="ARBA" id="ARBA00022568"/>
    </source>
</evidence>
<dbReference type="EC" id="7.2.2.10" evidence="2"/>
<organism evidence="16 17">
    <name type="scientific">Capsaspora owczarzaki (strain ATCC 30864)</name>
    <dbReference type="NCBI Taxonomy" id="595528"/>
    <lineage>
        <taxon>Eukaryota</taxon>
        <taxon>Filasterea</taxon>
        <taxon>Capsaspora</taxon>
    </lineage>
</organism>
<dbReference type="NCBIfam" id="TIGR01494">
    <property type="entry name" value="ATPase_P-type"/>
    <property type="match status" value="3"/>
</dbReference>
<dbReference type="SUPFAM" id="SSF81665">
    <property type="entry name" value="Calcium ATPase, transmembrane domain M"/>
    <property type="match status" value="1"/>
</dbReference>
<comment type="subcellular location">
    <subcellularLocation>
        <location evidence="1">Endomembrane system</location>
        <topology evidence="1">Multi-pass membrane protein</topology>
    </subcellularLocation>
</comment>
<dbReference type="Gene3D" id="2.70.150.10">
    <property type="entry name" value="Calcium-transporting ATPase, cytoplasmic transduction domain A"/>
    <property type="match status" value="1"/>
</dbReference>
<dbReference type="EMBL" id="KE346362">
    <property type="protein sequence ID" value="KJE91439.1"/>
    <property type="molecule type" value="Genomic_DNA"/>
</dbReference>
<feature type="transmembrane region" description="Helical" evidence="14">
    <location>
        <begin position="836"/>
        <end position="856"/>
    </location>
</feature>
<dbReference type="PANTHER" id="PTHR42861">
    <property type="entry name" value="CALCIUM-TRANSPORTING ATPASE"/>
    <property type="match status" value="1"/>
</dbReference>
<evidence type="ECO:0000313" key="17">
    <source>
        <dbReference type="Proteomes" id="UP000008743"/>
    </source>
</evidence>
<evidence type="ECO:0000256" key="10">
    <source>
        <dbReference type="ARBA" id="ARBA00022967"/>
    </source>
</evidence>
<dbReference type="PROSITE" id="PS00154">
    <property type="entry name" value="ATPASE_E1_E2"/>
    <property type="match status" value="1"/>
</dbReference>
<evidence type="ECO:0000259" key="15">
    <source>
        <dbReference type="SMART" id="SM00831"/>
    </source>
</evidence>
<feature type="transmembrane region" description="Helical" evidence="14">
    <location>
        <begin position="341"/>
        <end position="365"/>
    </location>
</feature>
<protein>
    <recommendedName>
        <fullName evidence="2">P-type Ca(2+) transporter</fullName>
        <ecNumber evidence="2">7.2.2.10</ecNumber>
    </recommendedName>
</protein>
<feature type="domain" description="Cation-transporting P-type ATPase N-terminal" evidence="15">
    <location>
        <begin position="64"/>
        <end position="138"/>
    </location>
</feature>
<dbReference type="Pfam" id="PF00689">
    <property type="entry name" value="Cation_ATPase_C"/>
    <property type="match status" value="1"/>
</dbReference>
<dbReference type="InterPro" id="IPR059000">
    <property type="entry name" value="ATPase_P-type_domA"/>
</dbReference>
<evidence type="ECO:0000256" key="13">
    <source>
        <dbReference type="ARBA" id="ARBA00023136"/>
    </source>
</evidence>
<keyword evidence="7" id="KW-0547">Nucleotide-binding</keyword>
<dbReference type="GO" id="GO:0016020">
    <property type="term" value="C:membrane"/>
    <property type="evidence" value="ECO:0007669"/>
    <property type="project" value="InterPro"/>
</dbReference>
<evidence type="ECO:0000256" key="6">
    <source>
        <dbReference type="ARBA" id="ARBA00022692"/>
    </source>
</evidence>
<keyword evidence="13 14" id="KW-0472">Membrane</keyword>
<dbReference type="Pfam" id="PF00122">
    <property type="entry name" value="E1-E2_ATPase"/>
    <property type="match status" value="1"/>
</dbReference>
<dbReference type="Gene3D" id="3.40.1110.10">
    <property type="entry name" value="Calcium-transporting ATPase, cytoplasmic domain N"/>
    <property type="match status" value="1"/>
</dbReference>
<dbReference type="PhylomeDB" id="A0A0D2X1U9"/>
<dbReference type="FunFam" id="2.70.150.10:FF:000008">
    <property type="entry name" value="Calcium-transporting ATPase"/>
    <property type="match status" value="1"/>
</dbReference>
<dbReference type="PRINTS" id="PR00119">
    <property type="entry name" value="CATATPASE"/>
</dbReference>
<evidence type="ECO:0000256" key="8">
    <source>
        <dbReference type="ARBA" id="ARBA00022837"/>
    </source>
</evidence>
<dbReference type="InterPro" id="IPR004014">
    <property type="entry name" value="ATPase_P-typ_cation-transptr_N"/>
</dbReference>
<evidence type="ECO:0000256" key="3">
    <source>
        <dbReference type="ARBA" id="ARBA00022448"/>
    </source>
</evidence>
<dbReference type="Pfam" id="PF13246">
    <property type="entry name" value="Cation_ATPase"/>
    <property type="match status" value="1"/>
</dbReference>
<dbReference type="STRING" id="595528.A0A0D2X1U9"/>
<dbReference type="InterPro" id="IPR023214">
    <property type="entry name" value="HAD_sf"/>
</dbReference>
<evidence type="ECO:0000256" key="9">
    <source>
        <dbReference type="ARBA" id="ARBA00022840"/>
    </source>
</evidence>
<keyword evidence="12" id="KW-0406">Ion transport</keyword>
<dbReference type="SUPFAM" id="SSF81653">
    <property type="entry name" value="Calcium ATPase, transduction domain A"/>
    <property type="match status" value="1"/>
</dbReference>
<dbReference type="PRINTS" id="PR00120">
    <property type="entry name" value="HATPASE"/>
</dbReference>
<dbReference type="InParanoid" id="A0A0D2X1U9"/>
<feature type="transmembrane region" description="Helical" evidence="14">
    <location>
        <begin position="145"/>
        <end position="162"/>
    </location>
</feature>
<dbReference type="InterPro" id="IPR036412">
    <property type="entry name" value="HAD-like_sf"/>
</dbReference>
<reference evidence="17" key="1">
    <citation type="submission" date="2011-02" db="EMBL/GenBank/DDBJ databases">
        <title>The Genome Sequence of Capsaspora owczarzaki ATCC 30864.</title>
        <authorList>
            <person name="Russ C."/>
            <person name="Cuomo C."/>
            <person name="Burger G."/>
            <person name="Gray M.W."/>
            <person name="Holland P.W.H."/>
            <person name="King N."/>
            <person name="Lang F.B.F."/>
            <person name="Roger A.J."/>
            <person name="Ruiz-Trillo I."/>
            <person name="Young S.K."/>
            <person name="Zeng Q."/>
            <person name="Gargeya S."/>
            <person name="Alvarado L."/>
            <person name="Berlin A."/>
            <person name="Chapman S.B."/>
            <person name="Chen Z."/>
            <person name="Freedman E."/>
            <person name="Gellesch M."/>
            <person name="Goldberg J."/>
            <person name="Griggs A."/>
            <person name="Gujja S."/>
            <person name="Heilman E."/>
            <person name="Heiman D."/>
            <person name="Howarth C."/>
            <person name="Mehta T."/>
            <person name="Neiman D."/>
            <person name="Pearson M."/>
            <person name="Roberts A."/>
            <person name="Saif S."/>
            <person name="Shea T."/>
            <person name="Shenoy N."/>
            <person name="Sisk P."/>
            <person name="Stolte C."/>
            <person name="Sykes S."/>
            <person name="White J."/>
            <person name="Yandava C."/>
            <person name="Haas B."/>
            <person name="Nusbaum C."/>
            <person name="Birren B."/>
        </authorList>
    </citation>
    <scope>NUCLEOTIDE SEQUENCE</scope>
    <source>
        <strain evidence="17">ATCC 30864</strain>
    </source>
</reference>
<dbReference type="GO" id="GO:0005524">
    <property type="term" value="F:ATP binding"/>
    <property type="evidence" value="ECO:0007669"/>
    <property type="project" value="UniProtKB-KW"/>
</dbReference>
<dbReference type="InterPro" id="IPR023299">
    <property type="entry name" value="ATPase_P-typ_cyto_dom_N"/>
</dbReference>
<sequence>MGKDDTASLLPSSGGAGGSISIGMGGAVGSAALAGSGSGNISSGGGGGGAGTGGGVAGGSDAWTFALMTSEETLARLDVHRDRGLDAAAVNHRRGLRGFNELEVKDDEPLWRKFLDQFKEPLILLLLASATISLLLGQFDDAISIALAVIIVVTVGFVQEYRSEKSLEALNKLVPHKCHCLREGKVQQIYARELVPGDIVVLALGDRVPADIRMIESVELEIDESNLTGETIPMPKHTGAIPHAPGLQKPSIHDRKNMGFMGTLVRNGRGVGVVTAISEDTEFGHVFFMLQEVEDRQTPLQIKMQELGQSLSWLSLGVIGVICLLGLAQGRNMLETFTVGVSLAVAAIPEGLPIVVTVTLALGVMRMAKHNAIVKKLPSVESLGCANVVCVDKTGTLTQNEMTVTRVFTVARGVLPVSGQGYSGHGAVLVDGAPITVGNANASFSAAPVIAHDVLRVLVVGNLCNNAHISAAGELVGQPTEGALIAAAMKVGLTDQRRCYERVAENPFNSDNKWMAVKCRRPTGGPSVMDSTGDTYYVKGALDAVLDRCSFAVAANGNIVALSPSDKALITRTAAEVAGTGLRVVAMAYGFPLDSLVFTGFVGIIDPPRVGVREAVQQLLGSGVAVVMITGDAQETAVAIGEQIGIFDRNFHTAISGQQVEAMDQHELAHVIHRARIFYRTSPKHKMTIVAAYQENGDVVAMTGDGVNDAPALRLADIGVAMGRSGTDVSKEAADVILVDDNFLTIMAAIEEGKSIFYNIKNFLRFQLSTSVAALSLIAISTFMGYQNPLNAMQILWINIIMDGPPAQSLGVEPVDHDVMKKPPRKAKDPIITKMLIQRVLISALFILVGTLYVYIHEMKVDNVVDARDNTMAFTTFVLFDMFNALASRSEEKSIFTIGFFTNSAFLYSVGGSLIGQLAVIYVPFLQSIFQTEALALGDVVYITVLASTVFWAEEARKMYMRGSSQA</sequence>
<accession>A0A0D2X1U9</accession>
<dbReference type="Pfam" id="PF00690">
    <property type="entry name" value="Cation_ATPase_N"/>
    <property type="match status" value="1"/>
</dbReference>
<evidence type="ECO:0000256" key="1">
    <source>
        <dbReference type="ARBA" id="ARBA00004127"/>
    </source>
</evidence>
<feature type="transmembrane region" description="Helical" evidence="14">
    <location>
        <begin position="900"/>
        <end position="922"/>
    </location>
</feature>
<dbReference type="Gene3D" id="1.20.1110.10">
    <property type="entry name" value="Calcium-transporting ATPase, transmembrane domain"/>
    <property type="match status" value="1"/>
</dbReference>
<keyword evidence="8" id="KW-0106">Calcium</keyword>
<dbReference type="AlphaFoldDB" id="A0A0D2X1U9"/>
<name>A0A0D2X1U9_CAPO3</name>
<evidence type="ECO:0000256" key="2">
    <source>
        <dbReference type="ARBA" id="ARBA00012790"/>
    </source>
</evidence>
<dbReference type="GO" id="GO:0016887">
    <property type="term" value="F:ATP hydrolysis activity"/>
    <property type="evidence" value="ECO:0007669"/>
    <property type="project" value="InterPro"/>
</dbReference>
<dbReference type="FunCoup" id="A0A0D2X1U9">
    <property type="interactions" value="231"/>
</dbReference>
<dbReference type="SUPFAM" id="SSF56784">
    <property type="entry name" value="HAD-like"/>
    <property type="match status" value="1"/>
</dbReference>
<keyword evidence="6 14" id="KW-0812">Transmembrane</keyword>
<dbReference type="InterPro" id="IPR008250">
    <property type="entry name" value="ATPase_P-typ_transduc_dom_A_sf"/>
</dbReference>
<feature type="transmembrane region" description="Helical" evidence="14">
    <location>
        <begin position="311"/>
        <end position="329"/>
    </location>
</feature>
<dbReference type="FunFam" id="3.40.50.1000:FF:000028">
    <property type="entry name" value="Calcium-transporting P-type ATPase, putative"/>
    <property type="match status" value="1"/>
</dbReference>
<dbReference type="Proteomes" id="UP000008743">
    <property type="component" value="Unassembled WGS sequence"/>
</dbReference>
<dbReference type="InterPro" id="IPR023298">
    <property type="entry name" value="ATPase_P-typ_TM_dom_sf"/>
</dbReference>
<dbReference type="SMART" id="SM00831">
    <property type="entry name" value="Cation_ATPase_N"/>
    <property type="match status" value="1"/>
</dbReference>